<dbReference type="STRING" id="10181.G5BJE6"/>
<organism evidence="4 5">
    <name type="scientific">Heterocephalus glaber</name>
    <name type="common">Naked mole rat</name>
    <dbReference type="NCBI Taxonomy" id="10181"/>
    <lineage>
        <taxon>Eukaryota</taxon>
        <taxon>Metazoa</taxon>
        <taxon>Chordata</taxon>
        <taxon>Craniata</taxon>
        <taxon>Vertebrata</taxon>
        <taxon>Euteleostomi</taxon>
        <taxon>Mammalia</taxon>
        <taxon>Eutheria</taxon>
        <taxon>Euarchontoglires</taxon>
        <taxon>Glires</taxon>
        <taxon>Rodentia</taxon>
        <taxon>Hystricomorpha</taxon>
        <taxon>Bathyergidae</taxon>
        <taxon>Heterocephalus</taxon>
    </lineage>
</organism>
<feature type="compositionally biased region" description="Low complexity" evidence="2">
    <location>
        <begin position="1496"/>
        <end position="1507"/>
    </location>
</feature>
<feature type="compositionally biased region" description="Low complexity" evidence="2">
    <location>
        <begin position="939"/>
        <end position="956"/>
    </location>
</feature>
<evidence type="ECO:0000259" key="3">
    <source>
        <dbReference type="PROSITE" id="PS50157"/>
    </source>
</evidence>
<evidence type="ECO:0000313" key="5">
    <source>
        <dbReference type="Proteomes" id="UP000006813"/>
    </source>
</evidence>
<dbReference type="FunCoup" id="G5BJE6">
    <property type="interactions" value="4"/>
</dbReference>
<name>G5BJE6_HETGA</name>
<gene>
    <name evidence="4" type="ORF">GW7_12636</name>
</gene>
<feature type="compositionally biased region" description="Low complexity" evidence="2">
    <location>
        <begin position="402"/>
        <end position="414"/>
    </location>
</feature>
<keyword evidence="1" id="KW-0863">Zinc-finger</keyword>
<feature type="compositionally biased region" description="Low complexity" evidence="2">
    <location>
        <begin position="1231"/>
        <end position="1241"/>
    </location>
</feature>
<feature type="region of interest" description="Disordered" evidence="2">
    <location>
        <begin position="1"/>
        <end position="275"/>
    </location>
</feature>
<feature type="compositionally biased region" description="Polar residues" evidence="2">
    <location>
        <begin position="1206"/>
        <end position="1218"/>
    </location>
</feature>
<feature type="compositionally biased region" description="Pro residues" evidence="2">
    <location>
        <begin position="454"/>
        <end position="466"/>
    </location>
</feature>
<feature type="compositionally biased region" description="Low complexity" evidence="2">
    <location>
        <begin position="179"/>
        <end position="192"/>
    </location>
</feature>
<feature type="compositionally biased region" description="Basic and acidic residues" evidence="2">
    <location>
        <begin position="842"/>
        <end position="851"/>
    </location>
</feature>
<sequence>MPGEQPRGAPPPGNTRDLHPCPGARGLRPPSQPPHKDQPPSSRTAQGTRGAGSRALAREPPTAQLGQALEVEPQAELLRPRPLRGPLGKGGGPDTPPSRSHPGEQGWLAGRVDSSPPQLYGLGIASPRAKPTLDKTPKGRPLKPQDSQAEACRGPSLPGADILPTLGELSSKRCFQEAPSSFTSSNHTSPSATPGPPRAPPSSPPTLASPPELQANGASPWPPAAEDNFPGANFGRLPSKSEPFPEGSRPGSPRGSPFPYPLRAQPPHEDPVGQAYASGALAFSLHQPPGGWPEVTVGTGPAYRLPPLPSPLPCYPSHPGGLKAPGDCAQALSPPGADPLAPRPFSDSLHRSLAEVLPEGPPSGHERLGSPRAPPNPGSQRHFLGQTYRASGVGSSPGPGDATLATPRPLPARLPQLWDPTAAAYPEPTLCAPPTPRAAFFDSPSQGLCLPQSPTVPWPSALPSPGPSRGQLEVLRQLPFPRGTTEDSVGVPAAKKGPQPSSSAPSELFLRPKDPAVDTPPASSCYLGQDHVDALKPKPPKNPPYTAETDPGRAQSPLSLESMTLFAGLPEDGFDPPPLYDSLSPHRATPEPLACADPLPRKPLIEPLFPPFLLLEEVSPTLSSQFPDLSVPKAFHKKCPHAEMGSPSPAPVPGKRNGHTAAFMSNLSEDELEIKRLVSELESQLQRRGATQEAPEDPSEAARAASLTPARQAALSHSGAAHLPGPGETRPEQEDAGTAMPPRKGALQSSQGDQPCPATCCPGKAAPSPGPPRDLASGAPSGPMGCSLRALTAQKSQGCKATEDPGAPSGECRPEPTEGPKALLEAGGLAERSPNRDLLSPRSDEWIRTRASEGSPLPQLPWEQNRARPPEPQGAEGPCPGRTAPPAPGQVFRGSGEASLGATPASDPGHSHASKGPAPRESGPPRALAEGSALQHQEAPSAPGCPAGPASSPSGPLRVLGTRAEDKGCVQLLQGPLPAGAPSPRHRAPPSLGGDRVTGGSPGHVQDTATATVSEANGHLGSPDQAKKPRGQGKVSHCLPGAWKSPRARGSGAKANTPPRRHGPAKASARAQGGSTALGPQEQVQPAPSPQRLLGMAAHAQQGPEDRTPGEVTSQVPPPGDLVPCTAVVTPSPFGLEHTPQEDPSCMSLGGARWVQAPAGARATGPPAGPSWRTSLCGPEDLPPPALLGASSPEDWPGLSDIPAPSQGQDGPSSSTLGTLVEFRRGPGSPPASATPSRPGAHVSPRRTIKEHNTETVPTECGVKAVRGLRVADPSMSWDPSSHPPCLTPCLSHGGSDSSTATPTDPTTAGPTQPGPSPCLETEAGAVSEGQEDAGTRGHRARCSSVTKLPGAGQGLTTAHHPPAASSSNTAGDSGSNSPQSHTGVPHQMPHVDSLSPQDPKQEPYGLKKKLEPTERRKGQAPAGPALPCVTCDICSASFRSGPGLSRHKARKHRPDGCAALGFRAPGKRSHRVPGKEGPSQALIRPSHPAGPAPPQGSTTPEGTPGPETEEGPERGTKAPAHPLNRQPHPPGLMESGEGAEPRPHLPEAGKLHPRQTERKGQRRSREPQDSRRTTAPKPQENVGKTRARRPRGEHTAPGSASAPTGRCRSRAYTAAAHCSAEGQQGADRAPGPLGDTAGNTATQKSPGGRRSPTGRAEEASPGELPEGWKGALAGGLWGPTVARTSGKDPSHASAGEAAADLGGPNGSPGDSVKAGTLDLPGMPSSEAGRTSLSCPQDPPEAQGGDPEAPSIGCRDPLSVLDDDVAFAQLFPPGGRFARKKNPRVYQKPCGRPRCLPPTQPLSQPGGDPLSLARLPTDLSDSGSLCLSCEDLLGNEAMELPEAWLLDGPLSSSTPGLGLWTPEPRREAGCVDKAPPCGTTDDQVEAIPELHRVPAAWQGLGLRVPPKEASSPLGDVSPEPPNLEREGYEEGLPRTAEDLEMVGTTLQAQDPSFPRPWEDLVSVPSTSALDVQEEAAGLCQARGREQLVPGRSASFKCRVCFRRFHGLGELDLHRLAHSAAPPPTCYMCVERRFGSRQLLREHLQEKHVQGQMGPWACGMCLKEVPDVWMYNQHLREHAALFARRGQARRALGELPAGSGDEALSPPASAQAEGREGCELDRALERLEGEASAGSPGPRRQQAPRLGSGKRGPPGGRGRCAPDGSPGEPSLLPKEKQVSPCHVVPEGRTAGPSHEDGAKLGGCRSASKPKPLATTPSRVPGQPRKPAEIGSPAPGELAHGPEDRAKPTTPKARPRPSSQGRGSARPGTKTAGGSQPQPASGRLQSETATTPAKPRCPGRGPAPHPAPPRAQGSGCQEKVEGTKRRRNGPGPGPARRQGTGSAGRAPSAPDRPPRAPRKQATPSRVLPAKPRPSTQISKTRPQPWETRKGDPGPGLRREELGKAFPQVRRGRAVPSTRPAQLRDHRTAESQSDLLSQLFGQRLTSFKIPLKKDTSE</sequence>
<evidence type="ECO:0000256" key="1">
    <source>
        <dbReference type="PROSITE-ProRule" id="PRU00042"/>
    </source>
</evidence>
<dbReference type="PANTHER" id="PTHR21465">
    <property type="entry name" value="ZINC FINGER PROTEIN 469"/>
    <property type="match status" value="1"/>
</dbReference>
<dbReference type="InterPro" id="IPR013087">
    <property type="entry name" value="Znf_C2H2_type"/>
</dbReference>
<proteinExistence type="predicted"/>
<reference evidence="4 5" key="1">
    <citation type="journal article" date="2011" name="Nature">
        <title>Genome sequencing reveals insights into physiology and longevity of the naked mole rat.</title>
        <authorList>
            <person name="Kim E.B."/>
            <person name="Fang X."/>
            <person name="Fushan A.A."/>
            <person name="Huang Z."/>
            <person name="Lobanov A.V."/>
            <person name="Han L."/>
            <person name="Marino S.M."/>
            <person name="Sun X."/>
            <person name="Turanov A.A."/>
            <person name="Yang P."/>
            <person name="Yim S.H."/>
            <person name="Zhao X."/>
            <person name="Kasaikina M.V."/>
            <person name="Stoletzki N."/>
            <person name="Peng C."/>
            <person name="Polak P."/>
            <person name="Xiong Z."/>
            <person name="Kiezun A."/>
            <person name="Zhu Y."/>
            <person name="Chen Y."/>
            <person name="Kryukov G.V."/>
            <person name="Zhang Q."/>
            <person name="Peshkin L."/>
            <person name="Yang L."/>
            <person name="Bronson R.T."/>
            <person name="Buffenstein R."/>
            <person name="Wang B."/>
            <person name="Han C."/>
            <person name="Li Q."/>
            <person name="Chen L."/>
            <person name="Zhao W."/>
            <person name="Sunyaev S.R."/>
            <person name="Park T.J."/>
            <person name="Zhang G."/>
            <person name="Wang J."/>
            <person name="Gladyshev V.N."/>
        </authorList>
    </citation>
    <scope>NUCLEOTIDE SEQUENCE [LARGE SCALE GENOMIC DNA]</scope>
</reference>
<feature type="compositionally biased region" description="Polar residues" evidence="2">
    <location>
        <begin position="1365"/>
        <end position="1383"/>
    </location>
</feature>
<dbReference type="PROSITE" id="PS50157">
    <property type="entry name" value="ZINC_FINGER_C2H2_2"/>
    <property type="match status" value="1"/>
</dbReference>
<feature type="domain" description="C2H2-type" evidence="3">
    <location>
        <begin position="1995"/>
        <end position="2022"/>
    </location>
</feature>
<dbReference type="Proteomes" id="UP000006813">
    <property type="component" value="Unassembled WGS sequence"/>
</dbReference>
<dbReference type="eggNOG" id="KOG1721">
    <property type="taxonomic scope" value="Eukaryota"/>
</dbReference>
<feature type="region of interest" description="Disordered" evidence="2">
    <location>
        <begin position="639"/>
        <end position="666"/>
    </location>
</feature>
<feature type="compositionally biased region" description="Basic and acidic residues" evidence="2">
    <location>
        <begin position="2384"/>
        <end position="2400"/>
    </location>
</feature>
<dbReference type="InterPro" id="IPR039270">
    <property type="entry name" value="ZNF469"/>
</dbReference>
<dbReference type="Gene3D" id="3.30.160.60">
    <property type="entry name" value="Classic Zinc Finger"/>
    <property type="match status" value="1"/>
</dbReference>
<feature type="region of interest" description="Disordered" evidence="2">
    <location>
        <begin position="682"/>
        <end position="1128"/>
    </location>
</feature>
<feature type="compositionally biased region" description="Low complexity" evidence="2">
    <location>
        <begin position="1294"/>
        <end position="1312"/>
    </location>
</feature>
<keyword evidence="1" id="KW-0479">Metal-binding</keyword>
<dbReference type="PANTHER" id="PTHR21465:SF2">
    <property type="entry name" value="ZINC FINGER PROTEIN 469"/>
    <property type="match status" value="1"/>
</dbReference>
<dbReference type="PROSITE" id="PS00028">
    <property type="entry name" value="ZINC_FINGER_C2H2_1"/>
    <property type="match status" value="2"/>
</dbReference>
<feature type="compositionally biased region" description="Low complexity" evidence="2">
    <location>
        <begin position="2332"/>
        <end position="2347"/>
    </location>
</feature>
<feature type="compositionally biased region" description="Low complexity" evidence="2">
    <location>
        <begin position="241"/>
        <end position="257"/>
    </location>
</feature>
<feature type="region of interest" description="Disordered" evidence="2">
    <location>
        <begin position="1903"/>
        <end position="1927"/>
    </location>
</feature>
<feature type="compositionally biased region" description="Pro residues" evidence="2">
    <location>
        <begin position="193"/>
        <end position="208"/>
    </location>
</feature>
<feature type="compositionally biased region" description="Gly residues" evidence="2">
    <location>
        <begin position="2148"/>
        <end position="2157"/>
    </location>
</feature>
<dbReference type="InParanoid" id="G5BJE6"/>
<evidence type="ECO:0000313" key="4">
    <source>
        <dbReference type="EMBL" id="EHB09407.1"/>
    </source>
</evidence>
<feature type="compositionally biased region" description="Basic and acidic residues" evidence="2">
    <location>
        <begin position="1540"/>
        <end position="1573"/>
    </location>
</feature>
<feature type="region of interest" description="Disordered" evidence="2">
    <location>
        <begin position="1133"/>
        <end position="1152"/>
    </location>
</feature>
<feature type="compositionally biased region" description="Pro residues" evidence="2">
    <location>
        <begin position="306"/>
        <end position="316"/>
    </location>
</feature>
<feature type="region of interest" description="Disordered" evidence="2">
    <location>
        <begin position="1778"/>
        <end position="1809"/>
    </location>
</feature>
<dbReference type="EMBL" id="JH170644">
    <property type="protein sequence ID" value="EHB09407.1"/>
    <property type="molecule type" value="Genomic_DNA"/>
</dbReference>
<feature type="compositionally biased region" description="Low complexity" evidence="2">
    <location>
        <begin position="1157"/>
        <end position="1166"/>
    </location>
</feature>
<feature type="region of interest" description="Disordered" evidence="2">
    <location>
        <begin position="2094"/>
        <end position="2115"/>
    </location>
</feature>
<feature type="region of interest" description="Disordered" evidence="2">
    <location>
        <begin position="306"/>
        <end position="414"/>
    </location>
</feature>
<protein>
    <submittedName>
        <fullName evidence="4">Zinc finger protein 469</fullName>
    </submittedName>
</protein>
<feature type="region of interest" description="Disordered" evidence="2">
    <location>
        <begin position="1157"/>
        <end position="1428"/>
    </location>
</feature>
<dbReference type="SMART" id="SM00355">
    <property type="entry name" value="ZnF_C2H2"/>
    <property type="match status" value="4"/>
</dbReference>
<feature type="compositionally biased region" description="Basic and acidic residues" evidence="2">
    <location>
        <begin position="1409"/>
        <end position="1418"/>
    </location>
</feature>
<feature type="compositionally biased region" description="Polar residues" evidence="2">
    <location>
        <begin position="2270"/>
        <end position="2289"/>
    </location>
</feature>
<keyword evidence="1" id="KW-0862">Zinc</keyword>
<feature type="region of interest" description="Disordered" evidence="2">
    <location>
        <begin position="443"/>
        <end position="595"/>
    </location>
</feature>
<dbReference type="GO" id="GO:0008270">
    <property type="term" value="F:zinc ion binding"/>
    <property type="evidence" value="ECO:0007669"/>
    <property type="project" value="UniProtKB-KW"/>
</dbReference>
<feature type="region of interest" description="Disordered" evidence="2">
    <location>
        <begin position="1440"/>
        <end position="1758"/>
    </location>
</feature>
<feature type="region of interest" description="Disordered" evidence="2">
    <location>
        <begin position="2127"/>
        <end position="2431"/>
    </location>
</feature>
<evidence type="ECO:0000256" key="2">
    <source>
        <dbReference type="SAM" id="MobiDB-lite"/>
    </source>
</evidence>
<accession>G5BJE6</accession>